<gene>
    <name evidence="2" type="ORF">HMPREF0298_1175</name>
</gene>
<feature type="domain" description="NADPH-dependent FMN reductase-like" evidence="1">
    <location>
        <begin position="1"/>
        <end position="147"/>
    </location>
</feature>
<dbReference type="EC" id="1.7.-.-" evidence="2"/>
<dbReference type="GO" id="GO:0005829">
    <property type="term" value="C:cytosol"/>
    <property type="evidence" value="ECO:0007669"/>
    <property type="project" value="TreeGrafter"/>
</dbReference>
<reference evidence="2" key="1">
    <citation type="submission" date="2009-01" db="EMBL/GenBank/DDBJ databases">
        <authorList>
            <person name="Qin X."/>
            <person name="Bachman B."/>
            <person name="Battles P."/>
            <person name="Bell A."/>
            <person name="Bess C."/>
            <person name="Bickham C."/>
            <person name="Chaboub L."/>
            <person name="Chen D."/>
            <person name="Coyle M."/>
            <person name="Deiros D.R."/>
            <person name="Dinh H."/>
            <person name="Forbes L."/>
            <person name="Fowler G."/>
            <person name="Francisco L."/>
            <person name="Fu Q."/>
            <person name="Gubbala S."/>
            <person name="Hale W."/>
            <person name="Han Y."/>
            <person name="Hemphill L."/>
            <person name="Highlander S.K."/>
            <person name="Hirani K."/>
            <person name="Hogues M."/>
            <person name="Jackson L."/>
            <person name="Jakkamsetti A."/>
            <person name="Javaid M."/>
            <person name="Jiang H."/>
            <person name="Korchina V."/>
            <person name="Kovar C."/>
            <person name="Lara F."/>
            <person name="Lee S."/>
            <person name="Mata R."/>
            <person name="Mathew T."/>
            <person name="Moen C."/>
            <person name="Morales K."/>
            <person name="Munidasa M."/>
            <person name="Nazareth L."/>
            <person name="Ngo R."/>
            <person name="Nguyen L."/>
            <person name="Okwuonu G."/>
            <person name="Ongeri F."/>
            <person name="Patil S."/>
            <person name="Petrosino J."/>
            <person name="Pham C."/>
            <person name="Pham P."/>
            <person name="Pu L.-L."/>
            <person name="Puazo M."/>
            <person name="Raj R."/>
            <person name="Reid J."/>
            <person name="Rouhana J."/>
            <person name="Saada N."/>
            <person name="Shang Y."/>
            <person name="Simmons D."/>
            <person name="Thornton R."/>
            <person name="Warren J."/>
            <person name="Weissenberger G."/>
            <person name="Zhang J."/>
            <person name="Zhang L."/>
            <person name="Zhou C."/>
            <person name="Zhu D."/>
            <person name="Muzny D."/>
            <person name="Worley K."/>
            <person name="Gibbs R."/>
        </authorList>
    </citation>
    <scope>NUCLEOTIDE SEQUENCE [LARGE SCALE GENOMIC DNA]</scope>
    <source>
        <strain evidence="2">DSM 44291</strain>
    </source>
</reference>
<dbReference type="RefSeq" id="WP_006839901.1">
    <property type="nucleotide sequence ID" value="NZ_GG667192.1"/>
</dbReference>
<dbReference type="HOGENOM" id="CLU_055322_2_2_11"/>
<dbReference type="STRING" id="525263.HMPREF0298_1175"/>
<protein>
    <submittedName>
        <fullName evidence="2">Flavin reductase</fullName>
        <ecNumber evidence="2">1.7.-.-</ecNumber>
    </submittedName>
</protein>
<comment type="caution">
    <text evidence="2">The sequence shown here is derived from an EMBL/GenBank/DDBJ whole genome shotgun (WGS) entry which is preliminary data.</text>
</comment>
<organism evidence="2 3">
    <name type="scientific">Corynebacterium lipophiloflavum (strain ATCC 700352 / DSM 44291 / CCUG 37336 / JCM 10383 / DMMZ 1944)</name>
    <dbReference type="NCBI Taxonomy" id="525263"/>
    <lineage>
        <taxon>Bacteria</taxon>
        <taxon>Bacillati</taxon>
        <taxon>Actinomycetota</taxon>
        <taxon>Actinomycetes</taxon>
        <taxon>Mycobacteriales</taxon>
        <taxon>Corynebacteriaceae</taxon>
        <taxon>Corynebacterium</taxon>
    </lineage>
</organism>
<evidence type="ECO:0000313" key="3">
    <source>
        <dbReference type="Proteomes" id="UP000006196"/>
    </source>
</evidence>
<evidence type="ECO:0000259" key="1">
    <source>
        <dbReference type="Pfam" id="PF03358"/>
    </source>
</evidence>
<evidence type="ECO:0000313" key="2">
    <source>
        <dbReference type="EMBL" id="EEI17046.1"/>
    </source>
</evidence>
<dbReference type="EMBL" id="ACHJ01000107">
    <property type="protein sequence ID" value="EEI17046.1"/>
    <property type="molecule type" value="Genomic_DNA"/>
</dbReference>
<sequence>MNIGIFLGSIREGRTVIDVATWVMQQLHARADAHTYHLIDLLEQDLNPNTAAPPKGVKDGAYADEKTRAWAKLIGGFDAFIFVTAEYYASVPGPMKDAFDLLYAEWTGKPVALVGYGSDGASTSRKHWADIFNRVGMKLVSTQAGFSFKDHFPESTFTPGEPGGELVNSIADELTAA</sequence>
<dbReference type="PANTHER" id="PTHR30543">
    <property type="entry name" value="CHROMATE REDUCTASE"/>
    <property type="match status" value="1"/>
</dbReference>
<dbReference type="eggNOG" id="COG0431">
    <property type="taxonomic scope" value="Bacteria"/>
</dbReference>
<dbReference type="Proteomes" id="UP000006196">
    <property type="component" value="Unassembled WGS sequence"/>
</dbReference>
<dbReference type="Gene3D" id="3.40.50.360">
    <property type="match status" value="1"/>
</dbReference>
<dbReference type="InterPro" id="IPR005025">
    <property type="entry name" value="FMN_Rdtase-like_dom"/>
</dbReference>
<dbReference type="Pfam" id="PF03358">
    <property type="entry name" value="FMN_red"/>
    <property type="match status" value="1"/>
</dbReference>
<dbReference type="AlphaFoldDB" id="C0XRV5"/>
<dbReference type="SUPFAM" id="SSF52218">
    <property type="entry name" value="Flavoproteins"/>
    <property type="match status" value="1"/>
</dbReference>
<accession>C0XRV5</accession>
<dbReference type="GO" id="GO:0010181">
    <property type="term" value="F:FMN binding"/>
    <property type="evidence" value="ECO:0007669"/>
    <property type="project" value="TreeGrafter"/>
</dbReference>
<name>C0XRV5_CORLD</name>
<keyword evidence="3" id="KW-1185">Reference proteome</keyword>
<keyword evidence="2" id="KW-0560">Oxidoreductase</keyword>
<dbReference type="GO" id="GO:0016491">
    <property type="term" value="F:oxidoreductase activity"/>
    <property type="evidence" value="ECO:0007669"/>
    <property type="project" value="UniProtKB-KW"/>
</dbReference>
<dbReference type="PANTHER" id="PTHR30543:SF21">
    <property type="entry name" value="NAD(P)H-DEPENDENT FMN REDUCTASE LOT6"/>
    <property type="match status" value="1"/>
</dbReference>
<dbReference type="InterPro" id="IPR029039">
    <property type="entry name" value="Flavoprotein-like_sf"/>
</dbReference>
<proteinExistence type="predicted"/>
<dbReference type="InterPro" id="IPR050712">
    <property type="entry name" value="NAD(P)H-dep_reductase"/>
</dbReference>